<dbReference type="AlphaFoldDB" id="A7RTA8"/>
<gene>
    <name evidence="3" type="ORF">NEMVEDRAFT_v1g201826</name>
</gene>
<name>A7RTA8_NEMVE</name>
<accession>A7RTA8</accession>
<dbReference type="InterPro" id="IPR001950">
    <property type="entry name" value="SUI1"/>
</dbReference>
<feature type="domain" description="SUI1" evidence="2">
    <location>
        <begin position="83"/>
        <end position="136"/>
    </location>
</feature>
<evidence type="ECO:0000313" key="4">
    <source>
        <dbReference type="Proteomes" id="UP000001593"/>
    </source>
</evidence>
<evidence type="ECO:0000259" key="2">
    <source>
        <dbReference type="Pfam" id="PF01253"/>
    </source>
</evidence>
<feature type="region of interest" description="Disordered" evidence="1">
    <location>
        <begin position="1"/>
        <end position="24"/>
    </location>
</feature>
<dbReference type="EMBL" id="DS469536">
    <property type="protein sequence ID" value="EDO45436.1"/>
    <property type="molecule type" value="Genomic_DNA"/>
</dbReference>
<dbReference type="SUPFAM" id="SSF55159">
    <property type="entry name" value="eIF1-like"/>
    <property type="match status" value="1"/>
</dbReference>
<dbReference type="GO" id="GO:0003743">
    <property type="term" value="F:translation initiation factor activity"/>
    <property type="evidence" value="ECO:0007669"/>
    <property type="project" value="InterPro"/>
</dbReference>
<reference evidence="3 4" key="1">
    <citation type="journal article" date="2007" name="Science">
        <title>Sea anemone genome reveals ancestral eumetazoan gene repertoire and genomic organization.</title>
        <authorList>
            <person name="Putnam N.H."/>
            <person name="Srivastava M."/>
            <person name="Hellsten U."/>
            <person name="Dirks B."/>
            <person name="Chapman J."/>
            <person name="Salamov A."/>
            <person name="Terry A."/>
            <person name="Shapiro H."/>
            <person name="Lindquist E."/>
            <person name="Kapitonov V.V."/>
            <person name="Jurka J."/>
            <person name="Genikhovich G."/>
            <person name="Grigoriev I.V."/>
            <person name="Lucas S.M."/>
            <person name="Steele R.E."/>
            <person name="Finnerty J.R."/>
            <person name="Technau U."/>
            <person name="Martindale M.Q."/>
            <person name="Rokhsar D.S."/>
        </authorList>
    </citation>
    <scope>NUCLEOTIDE SEQUENCE [LARGE SCALE GENOMIC DNA]</scope>
    <source>
        <strain evidence="4">CH2 X CH6</strain>
    </source>
</reference>
<dbReference type="OMA" id="RSSXESE"/>
<feature type="compositionally biased region" description="Basic and acidic residues" evidence="1">
    <location>
        <begin position="7"/>
        <end position="19"/>
    </location>
</feature>
<evidence type="ECO:0000313" key="3">
    <source>
        <dbReference type="EMBL" id="EDO45436.1"/>
    </source>
</evidence>
<sequence>MPKRNKRKEEAFRDDHEGRPAGLTLGSFLDFPVLGNSRSETTRTDEPLESIPSALPATEAAEIPAKEIPTTCGEFFVSKTKKGKLPLVVENRAKGKKVTVVSNVIGDPRTLLTELKRTGSGGVVRDNAVELQGDHVAFANTRRPKDLNNYIVGLVVENTK</sequence>
<dbReference type="HOGENOM" id="CLU_1654226_0_0_1"/>
<organism evidence="3 4">
    <name type="scientific">Nematostella vectensis</name>
    <name type="common">Starlet sea anemone</name>
    <dbReference type="NCBI Taxonomy" id="45351"/>
    <lineage>
        <taxon>Eukaryota</taxon>
        <taxon>Metazoa</taxon>
        <taxon>Cnidaria</taxon>
        <taxon>Anthozoa</taxon>
        <taxon>Hexacorallia</taxon>
        <taxon>Actiniaria</taxon>
        <taxon>Edwardsiidae</taxon>
        <taxon>Nematostella</taxon>
    </lineage>
</organism>
<protein>
    <recommendedName>
        <fullName evidence="2">SUI1 domain-containing protein</fullName>
    </recommendedName>
</protein>
<evidence type="ECO:0000256" key="1">
    <source>
        <dbReference type="SAM" id="MobiDB-lite"/>
    </source>
</evidence>
<proteinExistence type="predicted"/>
<keyword evidence="4" id="KW-1185">Reference proteome</keyword>
<dbReference type="Pfam" id="PF01253">
    <property type="entry name" value="SUI1"/>
    <property type="match status" value="1"/>
</dbReference>
<dbReference type="Gene3D" id="3.30.780.10">
    <property type="entry name" value="SUI1-like domain"/>
    <property type="match status" value="1"/>
</dbReference>
<dbReference type="InParanoid" id="A7RTA8"/>
<dbReference type="Proteomes" id="UP000001593">
    <property type="component" value="Unassembled WGS sequence"/>
</dbReference>
<dbReference type="InterPro" id="IPR036877">
    <property type="entry name" value="SUI1_dom_sf"/>
</dbReference>